<name>A0A0G4M4L4_VERLO</name>
<gene>
    <name evidence="2" type="ORF">BN1708_004900</name>
</gene>
<dbReference type="Proteomes" id="UP000044602">
    <property type="component" value="Unassembled WGS sequence"/>
</dbReference>
<protein>
    <submittedName>
        <fullName evidence="2">Uncharacterized protein</fullName>
    </submittedName>
</protein>
<proteinExistence type="predicted"/>
<sequence>MSIAPRRREEKLRLGLLSRPLSTDTCTRTDLGNPSEQRRGCTGLVVYSASYEARFVFAKNAQRTSRTSLLFQLEDEAHPGFATPRLTENIVPAECGEVQREGKMRRGNARGPSDHVRGERQRGLGPVDGGRKEARATRRKRWHGLCRTGQSQTRQRKSEETRNIRLKCYQHYHHQPVTS</sequence>
<organism evidence="2 3">
    <name type="scientific">Verticillium longisporum</name>
    <name type="common">Verticillium dahliae var. longisporum</name>
    <dbReference type="NCBI Taxonomy" id="100787"/>
    <lineage>
        <taxon>Eukaryota</taxon>
        <taxon>Fungi</taxon>
        <taxon>Dikarya</taxon>
        <taxon>Ascomycota</taxon>
        <taxon>Pezizomycotina</taxon>
        <taxon>Sordariomycetes</taxon>
        <taxon>Hypocreomycetidae</taxon>
        <taxon>Glomerellales</taxon>
        <taxon>Plectosphaerellaceae</taxon>
        <taxon>Verticillium</taxon>
    </lineage>
</organism>
<reference evidence="2 3" key="1">
    <citation type="submission" date="2015-05" db="EMBL/GenBank/DDBJ databases">
        <authorList>
            <person name="Wang D.B."/>
            <person name="Wang M."/>
        </authorList>
    </citation>
    <scope>NUCLEOTIDE SEQUENCE [LARGE SCALE GENOMIC DNA]</scope>
    <source>
        <strain evidence="2">VL1</strain>
    </source>
</reference>
<dbReference type="AlphaFoldDB" id="A0A0G4M4L4"/>
<keyword evidence="3" id="KW-1185">Reference proteome</keyword>
<evidence type="ECO:0000313" key="2">
    <source>
        <dbReference type="EMBL" id="CRK29223.1"/>
    </source>
</evidence>
<feature type="compositionally biased region" description="Basic and acidic residues" evidence="1">
    <location>
        <begin position="112"/>
        <end position="122"/>
    </location>
</feature>
<dbReference type="EMBL" id="CVQH01021084">
    <property type="protein sequence ID" value="CRK29223.1"/>
    <property type="molecule type" value="Genomic_DNA"/>
</dbReference>
<evidence type="ECO:0000256" key="1">
    <source>
        <dbReference type="SAM" id="MobiDB-lite"/>
    </source>
</evidence>
<feature type="region of interest" description="Disordered" evidence="1">
    <location>
        <begin position="102"/>
        <end position="160"/>
    </location>
</feature>
<evidence type="ECO:0000313" key="3">
    <source>
        <dbReference type="Proteomes" id="UP000044602"/>
    </source>
</evidence>
<accession>A0A0G4M4L4</accession>